<evidence type="ECO:0000256" key="1">
    <source>
        <dbReference type="ARBA" id="ARBA00022450"/>
    </source>
</evidence>
<dbReference type="InterPro" id="IPR014043">
    <property type="entry name" value="Acyl_transferase_dom"/>
</dbReference>
<feature type="non-terminal residue" evidence="8">
    <location>
        <position position="1159"/>
    </location>
</feature>
<dbReference type="OrthoDB" id="9778690at2"/>
<evidence type="ECO:0000256" key="6">
    <source>
        <dbReference type="ARBA" id="ARBA00023268"/>
    </source>
</evidence>
<keyword evidence="2" id="KW-0597">Phosphoprotein</keyword>
<keyword evidence="9" id="KW-1185">Reference proteome</keyword>
<dbReference type="PANTHER" id="PTHR43775">
    <property type="entry name" value="FATTY ACID SYNTHASE"/>
    <property type="match status" value="1"/>
</dbReference>
<dbReference type="InterPro" id="IPR032821">
    <property type="entry name" value="PKS_assoc"/>
</dbReference>
<dbReference type="Pfam" id="PF16197">
    <property type="entry name" value="KAsynt_C_assoc"/>
    <property type="match status" value="1"/>
</dbReference>
<keyword evidence="1" id="KW-0596">Phosphopantetheine</keyword>
<dbReference type="InterPro" id="IPR036291">
    <property type="entry name" value="NAD(P)-bd_dom_sf"/>
</dbReference>
<dbReference type="InterPro" id="IPR016035">
    <property type="entry name" value="Acyl_Trfase/lysoPLipase"/>
</dbReference>
<dbReference type="InterPro" id="IPR014030">
    <property type="entry name" value="Ketoacyl_synth_N"/>
</dbReference>
<evidence type="ECO:0000313" key="8">
    <source>
        <dbReference type="EMBL" id="TJZ72933.1"/>
    </source>
</evidence>
<keyword evidence="6" id="KW-0511">Multifunctional enzyme</keyword>
<evidence type="ECO:0000259" key="7">
    <source>
        <dbReference type="PROSITE" id="PS52004"/>
    </source>
</evidence>
<reference evidence="8 9" key="1">
    <citation type="submission" date="2019-04" db="EMBL/GenBank/DDBJ databases">
        <title>Chitiniphilus eburnea sp. nov., a novel chitinolytic bacterium isolated from aquaculture sludge.</title>
        <authorList>
            <person name="Sheng M."/>
        </authorList>
    </citation>
    <scope>NUCLEOTIDE SEQUENCE [LARGE SCALE GENOMIC DNA]</scope>
    <source>
        <strain evidence="8 9">HX-2-15</strain>
    </source>
</reference>
<dbReference type="CDD" id="cd00833">
    <property type="entry name" value="PKS"/>
    <property type="match status" value="1"/>
</dbReference>
<dbReference type="InterPro" id="IPR014031">
    <property type="entry name" value="Ketoacyl_synth_C"/>
</dbReference>
<dbReference type="PANTHER" id="PTHR43775:SF51">
    <property type="entry name" value="INACTIVE PHENOLPHTHIOCEROL SYNTHESIS POLYKETIDE SYNTHASE TYPE I PKS1-RELATED"/>
    <property type="match status" value="1"/>
</dbReference>
<dbReference type="AlphaFoldDB" id="A0A4U0PWK1"/>
<dbReference type="Proteomes" id="UP000310016">
    <property type="component" value="Unassembled WGS sequence"/>
</dbReference>
<evidence type="ECO:0000256" key="4">
    <source>
        <dbReference type="ARBA" id="ARBA00022832"/>
    </source>
</evidence>
<evidence type="ECO:0000256" key="5">
    <source>
        <dbReference type="ARBA" id="ARBA00023098"/>
    </source>
</evidence>
<dbReference type="SUPFAM" id="SSF51735">
    <property type="entry name" value="NAD(P)-binding Rossmann-fold domains"/>
    <property type="match status" value="1"/>
</dbReference>
<dbReference type="Gene3D" id="3.40.366.10">
    <property type="entry name" value="Malonyl-Coenzyme A Acyl Carrier Protein, domain 2"/>
    <property type="match status" value="1"/>
</dbReference>
<dbReference type="PROSITE" id="PS52004">
    <property type="entry name" value="KS3_2"/>
    <property type="match status" value="1"/>
</dbReference>
<dbReference type="SMART" id="SM00827">
    <property type="entry name" value="PKS_AT"/>
    <property type="match status" value="1"/>
</dbReference>
<dbReference type="InterPro" id="IPR016036">
    <property type="entry name" value="Malonyl_transacylase_ACP-bd"/>
</dbReference>
<comment type="caution">
    <text evidence="8">The sequence shown here is derived from an EMBL/GenBank/DDBJ whole genome shotgun (WGS) entry which is preliminary data.</text>
</comment>
<evidence type="ECO:0000313" key="9">
    <source>
        <dbReference type="Proteomes" id="UP000310016"/>
    </source>
</evidence>
<dbReference type="SMART" id="SM00825">
    <property type="entry name" value="PKS_KS"/>
    <property type="match status" value="1"/>
</dbReference>
<dbReference type="InterPro" id="IPR016039">
    <property type="entry name" value="Thiolase-like"/>
</dbReference>
<dbReference type="InterPro" id="IPR049490">
    <property type="entry name" value="C883_1060-like_KR_N"/>
</dbReference>
<dbReference type="Gene3D" id="3.40.47.10">
    <property type="match status" value="1"/>
</dbReference>
<dbReference type="RefSeq" id="WP_136773678.1">
    <property type="nucleotide sequence ID" value="NZ_SUMF01000013.1"/>
</dbReference>
<gene>
    <name evidence="8" type="ORF">FAZ21_11990</name>
</gene>
<dbReference type="SUPFAM" id="SSF55048">
    <property type="entry name" value="Probable ACP-binding domain of malonyl-CoA ACP transacylase"/>
    <property type="match status" value="1"/>
</dbReference>
<dbReference type="GO" id="GO:0004315">
    <property type="term" value="F:3-oxoacyl-[acyl-carrier-protein] synthase activity"/>
    <property type="evidence" value="ECO:0007669"/>
    <property type="project" value="InterPro"/>
</dbReference>
<dbReference type="GO" id="GO:0006633">
    <property type="term" value="P:fatty acid biosynthetic process"/>
    <property type="evidence" value="ECO:0007669"/>
    <property type="project" value="InterPro"/>
</dbReference>
<keyword evidence="4" id="KW-0276">Fatty acid metabolism</keyword>
<dbReference type="InterPro" id="IPR018201">
    <property type="entry name" value="Ketoacyl_synth_AS"/>
</dbReference>
<dbReference type="Gene3D" id="3.40.50.720">
    <property type="entry name" value="NAD(P)-binding Rossmann-like Domain"/>
    <property type="match status" value="1"/>
</dbReference>
<keyword evidence="5" id="KW-0443">Lipid metabolism</keyword>
<evidence type="ECO:0000256" key="2">
    <source>
        <dbReference type="ARBA" id="ARBA00022553"/>
    </source>
</evidence>
<dbReference type="PROSITE" id="PS00606">
    <property type="entry name" value="KS3_1"/>
    <property type="match status" value="1"/>
</dbReference>
<proteinExistence type="predicted"/>
<organism evidence="8 9">
    <name type="scientific">Chitiniphilus eburneus</name>
    <dbReference type="NCBI Taxonomy" id="2571148"/>
    <lineage>
        <taxon>Bacteria</taxon>
        <taxon>Pseudomonadati</taxon>
        <taxon>Pseudomonadota</taxon>
        <taxon>Betaproteobacteria</taxon>
        <taxon>Neisseriales</taxon>
        <taxon>Chitinibacteraceae</taxon>
        <taxon>Chitiniphilus</taxon>
    </lineage>
</organism>
<dbReference type="Pfam" id="PF21394">
    <property type="entry name" value="Beta-ketacyl_N"/>
    <property type="match status" value="1"/>
</dbReference>
<dbReference type="SUPFAM" id="SSF53901">
    <property type="entry name" value="Thiolase-like"/>
    <property type="match status" value="1"/>
</dbReference>
<dbReference type="Pfam" id="PF00109">
    <property type="entry name" value="ketoacyl-synt"/>
    <property type="match status" value="1"/>
</dbReference>
<dbReference type="GO" id="GO:0004312">
    <property type="term" value="F:fatty acid synthase activity"/>
    <property type="evidence" value="ECO:0007669"/>
    <property type="project" value="TreeGrafter"/>
</dbReference>
<dbReference type="EMBL" id="SUMF01000013">
    <property type="protein sequence ID" value="TJZ72933.1"/>
    <property type="molecule type" value="Genomic_DNA"/>
</dbReference>
<dbReference type="Pfam" id="PF00698">
    <property type="entry name" value="Acyl_transf_1"/>
    <property type="match status" value="1"/>
</dbReference>
<keyword evidence="3" id="KW-0808">Transferase</keyword>
<protein>
    <submittedName>
        <fullName evidence="8">Type I polyketide synthase</fullName>
    </submittedName>
</protein>
<dbReference type="InterPro" id="IPR020841">
    <property type="entry name" value="PKS_Beta-ketoAc_synthase_dom"/>
</dbReference>
<sequence>MNARHCDDPLDALTGMEIAIVGMAGRFPGADDIDAFWRNIRDGVEAVTPLDDDALRRNGVPDDVLADPAYVKAGILFDGMDRFDAGFFGYTPRDAELLDPQQRVFLETAWQAMEHAGYGDTAHAGIVSVYAGSGANLYLSRQLMPALALNGKQDIAAFLGALNGNDKDSLATRVAYKLDLRGPAISVQTACSTSLVAVHLACRGLLNHEADVALAGGVWLNLHQGEGYRYQQGAILSPDGHCRAFDAQAAGTAIGSGAGVVVLKRLADAMADGDTIHAVIKGSALNNDGADKVGYTAPSVNGQAEVILAAQSIAEVPADSIGYVEAHGTGTALGDPIEIAALSQAFRHTTPRQGYCAIGSVKTNIGHLDAAAGVAGLIKTTLALAQHTLPPSLNFERANPNIDFAASPFYVNTDARPWPVGAAPRRAGLSSFGMGGTNVHVVLEEAPAQAPTPAPERPQLLLLTARSETARDAAAARLADALARQPDLALADVAHTLRVGRRRFTQRMAVLADDRTGAIDALRQRSAGECHIGQALSAQPGLALLFPGQGAQHAGMGQALYRDEAVFRDTVDACCERLQPLLGLDLRTLFHPEPGAEADAAAQLGRTALTQPALFVQQYALAQQWLSWGAQPDALLGHSIGEYVAACLAGVFALDDALALVAARGRLLQATQPGAMLAVGVTEHDLLAALPAGCDLAAVNAPDLCVLAGPVAAIDAAERDFAARGTASRRLRVSHAFHSALVEPMLAEFGTLLAGITLQAPRIPFVSNVTGRWITPEQACDPDYWLRHLRGTVRFADGLTTLLERPDRVLLEVGPGETLTGLARRHPALGGRPAIASQCHPDRAAQNTRQPLRALAQLWVAGLELPALARHASGNRRVPLPTYPFERAAYWVTSNAVTAAAPAAASGPAGWLYTALWRRAAPRPQAAIAGEGAILLLADAAGVAERLATRWCVEGQRVVLALPGSAYERTDADRHVVRVAERDDFARLLGEIGPLSRIVHLWNLDGAQARVPAETLERGFYSLLALTQALDANGHAERGLALTVLADGVEDVDGTERLCAEKATLLGACKVIAQEYPRLACRLLDVAPPGDPDANGWLASVADELLADDTASPLALRGRHRWIKDYEGVRAPAQAAARLRQGGTYLITGGLGGVGLALA</sequence>
<dbReference type="SUPFAM" id="SSF52151">
    <property type="entry name" value="FabD/lysophospholipase-like"/>
    <property type="match status" value="1"/>
</dbReference>
<dbReference type="FunFam" id="3.40.47.10:FF:000042">
    <property type="entry name" value="Polyketide synthase Pks13"/>
    <property type="match status" value="1"/>
</dbReference>
<feature type="domain" description="Ketosynthase family 3 (KS3)" evidence="7">
    <location>
        <begin position="15"/>
        <end position="445"/>
    </location>
</feature>
<dbReference type="Pfam" id="PF02801">
    <property type="entry name" value="Ketoacyl-synt_C"/>
    <property type="match status" value="1"/>
</dbReference>
<accession>A0A4U0PWK1</accession>
<dbReference type="InterPro" id="IPR001227">
    <property type="entry name" value="Ac_transferase_dom_sf"/>
</dbReference>
<evidence type="ECO:0000256" key="3">
    <source>
        <dbReference type="ARBA" id="ARBA00022679"/>
    </source>
</evidence>
<dbReference type="InterPro" id="IPR050091">
    <property type="entry name" value="PKS_NRPS_Biosynth_Enz"/>
</dbReference>
<name>A0A4U0PWK1_9NEIS</name>
<dbReference type="Gene3D" id="3.30.70.3290">
    <property type="match status" value="1"/>
</dbReference>